<dbReference type="EMBL" id="BAAATD010000007">
    <property type="protein sequence ID" value="GAA2613577.1"/>
    <property type="molecule type" value="Genomic_DNA"/>
</dbReference>
<sequence>MNVCGNTVDVVATLNFTASAVCASAEDLDDTGEAASRFLERELG</sequence>
<name>A0ABP6CC71_9ACTN</name>
<keyword evidence="2" id="KW-1185">Reference proteome</keyword>
<reference evidence="2" key="1">
    <citation type="journal article" date="2019" name="Int. J. Syst. Evol. Microbiol.">
        <title>The Global Catalogue of Microorganisms (GCM) 10K type strain sequencing project: providing services to taxonomists for standard genome sequencing and annotation.</title>
        <authorList>
            <consortium name="The Broad Institute Genomics Platform"/>
            <consortium name="The Broad Institute Genome Sequencing Center for Infectious Disease"/>
            <person name="Wu L."/>
            <person name="Ma J."/>
        </authorList>
    </citation>
    <scope>NUCLEOTIDE SEQUENCE [LARGE SCALE GENOMIC DNA]</scope>
    <source>
        <strain evidence="2">JCM 6833</strain>
    </source>
</reference>
<protein>
    <submittedName>
        <fullName evidence="1">Uncharacterized protein</fullName>
    </submittedName>
</protein>
<evidence type="ECO:0000313" key="1">
    <source>
        <dbReference type="EMBL" id="GAA2613577.1"/>
    </source>
</evidence>
<evidence type="ECO:0000313" key="2">
    <source>
        <dbReference type="Proteomes" id="UP001501509"/>
    </source>
</evidence>
<organism evidence="1 2">
    <name type="scientific">Actinomadura fulvescens</name>
    <dbReference type="NCBI Taxonomy" id="46160"/>
    <lineage>
        <taxon>Bacteria</taxon>
        <taxon>Bacillati</taxon>
        <taxon>Actinomycetota</taxon>
        <taxon>Actinomycetes</taxon>
        <taxon>Streptosporangiales</taxon>
        <taxon>Thermomonosporaceae</taxon>
        <taxon>Actinomadura</taxon>
    </lineage>
</organism>
<dbReference type="Proteomes" id="UP001501509">
    <property type="component" value="Unassembled WGS sequence"/>
</dbReference>
<gene>
    <name evidence="1" type="ORF">GCM10010411_55630</name>
</gene>
<comment type="caution">
    <text evidence="1">The sequence shown here is derived from an EMBL/GenBank/DDBJ whole genome shotgun (WGS) entry which is preliminary data.</text>
</comment>
<proteinExistence type="predicted"/>
<accession>A0ABP6CC71</accession>